<feature type="transmembrane region" description="Helical" evidence="1">
    <location>
        <begin position="113"/>
        <end position="133"/>
    </location>
</feature>
<evidence type="ECO:0000256" key="1">
    <source>
        <dbReference type="SAM" id="Phobius"/>
    </source>
</evidence>
<feature type="chain" id="PRO_5043012416" evidence="2">
    <location>
        <begin position="33"/>
        <end position="198"/>
    </location>
</feature>
<protein>
    <submittedName>
        <fullName evidence="3">Uncharacterized protein</fullName>
    </submittedName>
</protein>
<sequence>MCIPELGIALRSSKPPSLFLLLLFCHRLNVHTDVRCNRRPFVRSWNVGNPADNRCKDPLVAKSVTLPLPTPVVGSDPSAVTGLSLSLNPGSQTTQAHIQPWSNDTHSTCRPPYSFVFTFFFWVFFLLFPNTLLCDSRTAGSRSLLFYFISFGFFLVFICGGKGVRAKAAEQLFSYFCFLGLILDGKTVERAHRPREIL</sequence>
<proteinExistence type="predicted"/>
<evidence type="ECO:0000313" key="3">
    <source>
        <dbReference type="EMBL" id="KAK4189306.1"/>
    </source>
</evidence>
<dbReference type="EMBL" id="MU864377">
    <property type="protein sequence ID" value="KAK4189306.1"/>
    <property type="molecule type" value="Genomic_DNA"/>
</dbReference>
<evidence type="ECO:0000313" key="4">
    <source>
        <dbReference type="Proteomes" id="UP001302126"/>
    </source>
</evidence>
<keyword evidence="2" id="KW-0732">Signal</keyword>
<organism evidence="3 4">
    <name type="scientific">Podospora australis</name>
    <dbReference type="NCBI Taxonomy" id="1536484"/>
    <lineage>
        <taxon>Eukaryota</taxon>
        <taxon>Fungi</taxon>
        <taxon>Dikarya</taxon>
        <taxon>Ascomycota</taxon>
        <taxon>Pezizomycotina</taxon>
        <taxon>Sordariomycetes</taxon>
        <taxon>Sordariomycetidae</taxon>
        <taxon>Sordariales</taxon>
        <taxon>Podosporaceae</taxon>
        <taxon>Podospora</taxon>
    </lineage>
</organism>
<accession>A0AAN7AHY9</accession>
<keyword evidence="1" id="KW-1133">Transmembrane helix</keyword>
<keyword evidence="1" id="KW-0472">Membrane</keyword>
<reference evidence="3" key="2">
    <citation type="submission" date="2023-05" db="EMBL/GenBank/DDBJ databases">
        <authorList>
            <consortium name="Lawrence Berkeley National Laboratory"/>
            <person name="Steindorff A."/>
            <person name="Hensen N."/>
            <person name="Bonometti L."/>
            <person name="Westerberg I."/>
            <person name="Brannstrom I.O."/>
            <person name="Guillou S."/>
            <person name="Cros-Aarteil S."/>
            <person name="Calhoun S."/>
            <person name="Haridas S."/>
            <person name="Kuo A."/>
            <person name="Mondo S."/>
            <person name="Pangilinan J."/>
            <person name="Riley R."/>
            <person name="Labutti K."/>
            <person name="Andreopoulos B."/>
            <person name="Lipzen A."/>
            <person name="Chen C."/>
            <person name="Yanf M."/>
            <person name="Daum C."/>
            <person name="Ng V."/>
            <person name="Clum A."/>
            <person name="Ohm R."/>
            <person name="Martin F."/>
            <person name="Silar P."/>
            <person name="Natvig D."/>
            <person name="Lalanne C."/>
            <person name="Gautier V."/>
            <person name="Ament-Velasquez S.L."/>
            <person name="Kruys A."/>
            <person name="Hutchinson M.I."/>
            <person name="Powell A.J."/>
            <person name="Barry K."/>
            <person name="Miller A.N."/>
            <person name="Grigoriev I.V."/>
            <person name="Debuchy R."/>
            <person name="Gladieux P."/>
            <person name="Thoren M.H."/>
            <person name="Johannesson H."/>
        </authorList>
    </citation>
    <scope>NUCLEOTIDE SEQUENCE</scope>
    <source>
        <strain evidence="3">PSN309</strain>
    </source>
</reference>
<reference evidence="3" key="1">
    <citation type="journal article" date="2023" name="Mol. Phylogenet. Evol.">
        <title>Genome-scale phylogeny and comparative genomics of the fungal order Sordariales.</title>
        <authorList>
            <person name="Hensen N."/>
            <person name="Bonometti L."/>
            <person name="Westerberg I."/>
            <person name="Brannstrom I.O."/>
            <person name="Guillou S."/>
            <person name="Cros-Aarteil S."/>
            <person name="Calhoun S."/>
            <person name="Haridas S."/>
            <person name="Kuo A."/>
            <person name="Mondo S."/>
            <person name="Pangilinan J."/>
            <person name="Riley R."/>
            <person name="LaButti K."/>
            <person name="Andreopoulos B."/>
            <person name="Lipzen A."/>
            <person name="Chen C."/>
            <person name="Yan M."/>
            <person name="Daum C."/>
            <person name="Ng V."/>
            <person name="Clum A."/>
            <person name="Steindorff A."/>
            <person name="Ohm R.A."/>
            <person name="Martin F."/>
            <person name="Silar P."/>
            <person name="Natvig D.O."/>
            <person name="Lalanne C."/>
            <person name="Gautier V."/>
            <person name="Ament-Velasquez S.L."/>
            <person name="Kruys A."/>
            <person name="Hutchinson M.I."/>
            <person name="Powell A.J."/>
            <person name="Barry K."/>
            <person name="Miller A.N."/>
            <person name="Grigoriev I.V."/>
            <person name="Debuchy R."/>
            <person name="Gladieux P."/>
            <person name="Hiltunen Thoren M."/>
            <person name="Johannesson H."/>
        </authorList>
    </citation>
    <scope>NUCLEOTIDE SEQUENCE</scope>
    <source>
        <strain evidence="3">PSN309</strain>
    </source>
</reference>
<evidence type="ECO:0000256" key="2">
    <source>
        <dbReference type="SAM" id="SignalP"/>
    </source>
</evidence>
<feature type="signal peptide" evidence="2">
    <location>
        <begin position="1"/>
        <end position="32"/>
    </location>
</feature>
<keyword evidence="1" id="KW-0812">Transmembrane</keyword>
<comment type="caution">
    <text evidence="3">The sequence shown here is derived from an EMBL/GenBank/DDBJ whole genome shotgun (WGS) entry which is preliminary data.</text>
</comment>
<keyword evidence="4" id="KW-1185">Reference proteome</keyword>
<dbReference type="AlphaFoldDB" id="A0AAN7AHY9"/>
<gene>
    <name evidence="3" type="ORF">QBC35DRAFT_493772</name>
</gene>
<name>A0AAN7AHY9_9PEZI</name>
<dbReference type="Proteomes" id="UP001302126">
    <property type="component" value="Unassembled WGS sequence"/>
</dbReference>
<feature type="transmembrane region" description="Helical" evidence="1">
    <location>
        <begin position="145"/>
        <end position="166"/>
    </location>
</feature>